<evidence type="ECO:0000313" key="4">
    <source>
        <dbReference type="EMBL" id="RVU27026.1"/>
    </source>
</evidence>
<dbReference type="InterPro" id="IPR017937">
    <property type="entry name" value="Thioredoxin_CS"/>
</dbReference>
<dbReference type="PANTHER" id="PTHR43031">
    <property type="entry name" value="FAD-DEPENDENT OXIDOREDUCTASE"/>
    <property type="match status" value="1"/>
</dbReference>
<keyword evidence="1" id="KW-0676">Redox-active center</keyword>
<dbReference type="RefSeq" id="WP_127802577.1">
    <property type="nucleotide sequence ID" value="NZ_SACY01000001.1"/>
</dbReference>
<dbReference type="CDD" id="cd02947">
    <property type="entry name" value="TRX_family"/>
    <property type="match status" value="1"/>
</dbReference>
<protein>
    <submittedName>
        <fullName evidence="4">Redoxin domain-containing protein</fullName>
    </submittedName>
</protein>
<dbReference type="Gene3D" id="3.40.250.10">
    <property type="entry name" value="Rhodanese-like domain"/>
    <property type="match status" value="1"/>
</dbReference>
<name>A0A437PXN0_9BACT</name>
<feature type="domain" description="Rhodanese" evidence="2">
    <location>
        <begin position="37"/>
        <end position="127"/>
    </location>
</feature>
<dbReference type="SUPFAM" id="SSF52833">
    <property type="entry name" value="Thioredoxin-like"/>
    <property type="match status" value="1"/>
</dbReference>
<dbReference type="PROSITE" id="PS51257">
    <property type="entry name" value="PROKAR_LIPOPROTEIN"/>
    <property type="match status" value="1"/>
</dbReference>
<dbReference type="Proteomes" id="UP000282832">
    <property type="component" value="Unassembled WGS sequence"/>
</dbReference>
<dbReference type="InterPro" id="IPR001763">
    <property type="entry name" value="Rhodanese-like_dom"/>
</dbReference>
<feature type="domain" description="Thioredoxin" evidence="3">
    <location>
        <begin position="114"/>
        <end position="229"/>
    </location>
</feature>
<dbReference type="InterPro" id="IPR036249">
    <property type="entry name" value="Thioredoxin-like_sf"/>
</dbReference>
<dbReference type="OrthoDB" id="9808735at2"/>
<proteinExistence type="predicted"/>
<reference evidence="4 5" key="1">
    <citation type="submission" date="2019-01" db="EMBL/GenBank/DDBJ databases">
        <authorList>
            <person name="Chen W.-M."/>
        </authorList>
    </citation>
    <scope>NUCLEOTIDE SEQUENCE [LARGE SCALE GENOMIC DNA]</scope>
    <source>
        <strain evidence="4 5">FSY-15</strain>
    </source>
</reference>
<dbReference type="Gene3D" id="3.40.30.10">
    <property type="entry name" value="Glutaredoxin"/>
    <property type="match status" value="1"/>
</dbReference>
<dbReference type="InterPro" id="IPR036873">
    <property type="entry name" value="Rhodanese-like_dom_sf"/>
</dbReference>
<dbReference type="Pfam" id="PF00085">
    <property type="entry name" value="Thioredoxin"/>
    <property type="match status" value="1"/>
</dbReference>
<dbReference type="PROSITE" id="PS50206">
    <property type="entry name" value="RHODANESE_3"/>
    <property type="match status" value="1"/>
</dbReference>
<dbReference type="SMART" id="SM00450">
    <property type="entry name" value="RHOD"/>
    <property type="match status" value="1"/>
</dbReference>
<dbReference type="PANTHER" id="PTHR43031:SF1">
    <property type="entry name" value="PYRIDINE NUCLEOTIDE-DISULPHIDE OXIDOREDUCTASE"/>
    <property type="match status" value="1"/>
</dbReference>
<dbReference type="InterPro" id="IPR013766">
    <property type="entry name" value="Thioredoxin_domain"/>
</dbReference>
<dbReference type="PROSITE" id="PS00194">
    <property type="entry name" value="THIOREDOXIN_1"/>
    <property type="match status" value="1"/>
</dbReference>
<evidence type="ECO:0000259" key="2">
    <source>
        <dbReference type="PROSITE" id="PS50206"/>
    </source>
</evidence>
<sequence>MKKLLAILAISASLIACNKPEGIQSIDAATFQSKETKAQHQQLLDVRTSDEFAKGHIEGAINADINLGDFQTQLAKLDKSKPVFVYCLSGGRSSSAAEVLKENGFKEIYNLEGGILAWNAAQLPLSTTSGAQMAGGMSLSDYQKLVASKKSVIVDFHAEWCGPCKKLSPILEKFVEEQKGKVELIKIDVDQNPALAEALKIEAIPYVERYENGNLQWKKLGLFPENELK</sequence>
<dbReference type="EMBL" id="SACY01000001">
    <property type="protein sequence ID" value="RVU27026.1"/>
    <property type="molecule type" value="Genomic_DNA"/>
</dbReference>
<comment type="caution">
    <text evidence="4">The sequence shown here is derived from an EMBL/GenBank/DDBJ whole genome shotgun (WGS) entry which is preliminary data.</text>
</comment>
<dbReference type="CDD" id="cd00158">
    <property type="entry name" value="RHOD"/>
    <property type="match status" value="1"/>
</dbReference>
<dbReference type="InterPro" id="IPR050229">
    <property type="entry name" value="GlpE_sulfurtransferase"/>
</dbReference>
<evidence type="ECO:0000256" key="1">
    <source>
        <dbReference type="ARBA" id="ARBA00023284"/>
    </source>
</evidence>
<keyword evidence="5" id="KW-1185">Reference proteome</keyword>
<organism evidence="4 5">
    <name type="scientific">Sandaracinomonas limnophila</name>
    <dbReference type="NCBI Taxonomy" id="1862386"/>
    <lineage>
        <taxon>Bacteria</taxon>
        <taxon>Pseudomonadati</taxon>
        <taxon>Bacteroidota</taxon>
        <taxon>Cytophagia</taxon>
        <taxon>Cytophagales</taxon>
        <taxon>Flectobacillaceae</taxon>
        <taxon>Sandaracinomonas</taxon>
    </lineage>
</organism>
<accession>A0A437PXN0</accession>
<gene>
    <name evidence="4" type="ORF">EOJ36_03245</name>
</gene>
<dbReference type="SUPFAM" id="SSF52821">
    <property type="entry name" value="Rhodanese/Cell cycle control phosphatase"/>
    <property type="match status" value="1"/>
</dbReference>
<evidence type="ECO:0000259" key="3">
    <source>
        <dbReference type="PROSITE" id="PS51352"/>
    </source>
</evidence>
<dbReference type="AlphaFoldDB" id="A0A437PXN0"/>
<dbReference type="PROSITE" id="PS51352">
    <property type="entry name" value="THIOREDOXIN_2"/>
    <property type="match status" value="1"/>
</dbReference>
<evidence type="ECO:0000313" key="5">
    <source>
        <dbReference type="Proteomes" id="UP000282832"/>
    </source>
</evidence>
<dbReference type="Pfam" id="PF00581">
    <property type="entry name" value="Rhodanese"/>
    <property type="match status" value="1"/>
</dbReference>